<dbReference type="Gene3D" id="3.30.70.1430">
    <property type="entry name" value="Multidrug efflux transporter AcrB pore domain"/>
    <property type="match status" value="2"/>
</dbReference>
<feature type="transmembrane region" description="Helical" evidence="1">
    <location>
        <begin position="382"/>
        <end position="407"/>
    </location>
</feature>
<dbReference type="Pfam" id="PF00873">
    <property type="entry name" value="ACR_tran"/>
    <property type="match status" value="1"/>
</dbReference>
<feature type="transmembrane region" description="Helical" evidence="1">
    <location>
        <begin position="528"/>
        <end position="549"/>
    </location>
</feature>
<dbReference type="GO" id="GO:0042910">
    <property type="term" value="F:xenobiotic transmembrane transporter activity"/>
    <property type="evidence" value="ECO:0007669"/>
    <property type="project" value="TreeGrafter"/>
</dbReference>
<evidence type="ECO:0000313" key="5">
    <source>
        <dbReference type="Proteomes" id="UP000472839"/>
    </source>
</evidence>
<evidence type="ECO:0000313" key="4">
    <source>
        <dbReference type="Proteomes" id="UP000461010"/>
    </source>
</evidence>
<comment type="caution">
    <text evidence="2">The sequence shown here is derived from an EMBL/GenBank/DDBJ whole genome shotgun (WGS) entry which is preliminary data.</text>
</comment>
<dbReference type="RefSeq" id="WP_152188225.1">
    <property type="nucleotide sequence ID" value="NZ_WFKJ01000005.1"/>
</dbReference>
<dbReference type="SUPFAM" id="SSF82866">
    <property type="entry name" value="Multidrug efflux transporter AcrB transmembrane domain"/>
    <property type="match status" value="2"/>
</dbReference>
<keyword evidence="1" id="KW-1133">Transmembrane helix</keyword>
<dbReference type="AlphaFoldDB" id="A0A6L4WVK2"/>
<dbReference type="PRINTS" id="PR00702">
    <property type="entry name" value="ACRIFLAVINRP"/>
</dbReference>
<dbReference type="EMBL" id="WFKJ01000005">
    <property type="protein sequence ID" value="KAB7892389.1"/>
    <property type="molecule type" value="Genomic_DNA"/>
</dbReference>
<dbReference type="EMBL" id="WFKK01000004">
    <property type="protein sequence ID" value="KAB7890627.1"/>
    <property type="molecule type" value="Genomic_DNA"/>
</dbReference>
<gene>
    <name evidence="3" type="ORF">GBG18_02870</name>
    <name evidence="2" type="ORF">GBG19_02505</name>
</gene>
<evidence type="ECO:0000256" key="1">
    <source>
        <dbReference type="SAM" id="Phobius"/>
    </source>
</evidence>
<evidence type="ECO:0000313" key="2">
    <source>
        <dbReference type="EMBL" id="KAB7890627.1"/>
    </source>
</evidence>
<protein>
    <submittedName>
        <fullName evidence="2">MMPL family transporter</fullName>
    </submittedName>
</protein>
<evidence type="ECO:0000313" key="3">
    <source>
        <dbReference type="EMBL" id="KAB7892389.1"/>
    </source>
</evidence>
<feature type="transmembrane region" description="Helical" evidence="1">
    <location>
        <begin position="966"/>
        <end position="986"/>
    </location>
</feature>
<feature type="transmembrane region" description="Helical" evidence="1">
    <location>
        <begin position="330"/>
        <end position="349"/>
    </location>
</feature>
<feature type="transmembrane region" description="Helical" evidence="1">
    <location>
        <begin position="992"/>
        <end position="1020"/>
    </location>
</feature>
<feature type="transmembrane region" description="Helical" evidence="1">
    <location>
        <begin position="456"/>
        <end position="482"/>
    </location>
</feature>
<feature type="transmembrane region" description="Helical" evidence="1">
    <location>
        <begin position="917"/>
        <end position="942"/>
    </location>
</feature>
<name>A0A6L4WVK2_9BACT</name>
<dbReference type="PANTHER" id="PTHR32063">
    <property type="match status" value="1"/>
</dbReference>
<keyword evidence="1" id="KW-0812">Transmembrane</keyword>
<dbReference type="InterPro" id="IPR027463">
    <property type="entry name" value="AcrB_DN_DC_subdom"/>
</dbReference>
<sequence>MKNIVKAILSRPFFVYSFLALFLFLGINGYFKLDKKLFPNSNRPEIAIVIVQPSASAKDMASNIAIPLESELYTIDKVRRVYSSTIDEVSVIRVEFEYEKSLIDASSDVRNSIDKIKSSLPSDILEPQLHKISESTAPIITIAASSKNNLPLEDIRQIIENDIAKGFLKLKGIANVDIFGGYKKELQIIVSKEKLDKYGLSLAQVMEVVKQNNKDYALGSIDNQKSRFLLKIKEQKDAVYKIREIQINQDLKLKDIAKIYFGYYNNSAIYHGNSQKAIALSIQRNDNSDVVSSIEIVEKHLETVRKDYPNLSFNITDTQKTTIVQSTDNMFIALRDAIIMSMIVVFIFLASFRQIFVVLLTIPMVYVSTIALMWLFGLEFNIITLTAIILALGLLLDDTVVVVENIERHYSSIKEPMSKAVLNGTSEIMFADFSGTLTTIVALLPILFIGDYPQTVFGPLIGTLLLALIASFFVSITFVPLISTKILAIDNKYILLLENKFNILSDIINNFFVEFFINTVKLALEKKVVASIYLLALMALFFISAKIVMPMAGQELMPAMDTGAAKIKIVTDSNMSIQKTEEILDKAESIINKNEHIQSISSSIGGEAGVLSIGSGGGVNDILIIANYVNRFNRSETIWEIEAILRNELSKISDIKRLEVSDAGATAMASIKANIDVTLYGNDLNKLYEKALEYEKAMYNTQGIVNVSKTWNIDNSSYILNIDAKKAFAYGIKEQEIVTQLQLALRGSKVAFYPIVNSVDLPLRVWLEKESIQDVRAIQTLLIDTPKGKIPLNTIASISTELEPNIITREGLDYTIDILGFREKASISHLMANFEEAASHIELPNDIKLVQTGDIQQLQDSSIRIIKAVGLGLLLIFLIMIPMFNSLKIPILIILSIPLTIGGASWILILLDYHSSMSAMIGFILLAGVIVNNAILLIHFAIEKQNEGWDAKEAIMESIKTRTRPVLMTAISVSVGMIPVALGWAIGMERLAPLGAVVIGGLIVGTFLTLVFIPLFFVWIHKQKINS</sequence>
<dbReference type="SUPFAM" id="SSF82714">
    <property type="entry name" value="Multidrug efflux transporter AcrB TolC docking domain, DN and DC subdomains"/>
    <property type="match status" value="2"/>
</dbReference>
<organism evidence="2 5">
    <name type="scientific">Poseidonibacter ostreae</name>
    <dbReference type="NCBI Taxonomy" id="2654171"/>
    <lineage>
        <taxon>Bacteria</taxon>
        <taxon>Pseudomonadati</taxon>
        <taxon>Campylobacterota</taxon>
        <taxon>Epsilonproteobacteria</taxon>
        <taxon>Campylobacterales</taxon>
        <taxon>Arcobacteraceae</taxon>
        <taxon>Poseidonibacter</taxon>
    </lineage>
</organism>
<dbReference type="Proteomes" id="UP000472839">
    <property type="component" value="Unassembled WGS sequence"/>
</dbReference>
<dbReference type="Gene3D" id="1.20.1640.10">
    <property type="entry name" value="Multidrug efflux transporter AcrB transmembrane domain"/>
    <property type="match status" value="2"/>
</dbReference>
<accession>A0A6L4WVK2</accession>
<keyword evidence="1" id="KW-0472">Membrane</keyword>
<dbReference type="Gene3D" id="3.30.70.1320">
    <property type="entry name" value="Multidrug efflux transporter AcrB pore domain like"/>
    <property type="match status" value="1"/>
</dbReference>
<dbReference type="Gene3D" id="3.30.2090.10">
    <property type="entry name" value="Multidrug efflux transporter AcrB TolC docking domain, DN and DC subdomains"/>
    <property type="match status" value="2"/>
</dbReference>
<dbReference type="Gene3D" id="3.30.70.1440">
    <property type="entry name" value="Multidrug efflux transporter AcrB pore domain"/>
    <property type="match status" value="1"/>
</dbReference>
<feature type="transmembrane region" description="Helical" evidence="1">
    <location>
        <begin position="865"/>
        <end position="884"/>
    </location>
</feature>
<dbReference type="SUPFAM" id="SSF82693">
    <property type="entry name" value="Multidrug efflux transporter AcrB pore domain, PN1, PN2, PC1 and PC2 subdomains"/>
    <property type="match status" value="2"/>
</dbReference>
<dbReference type="PANTHER" id="PTHR32063:SF0">
    <property type="entry name" value="SWARMING MOTILITY PROTEIN SWRC"/>
    <property type="match status" value="1"/>
</dbReference>
<proteinExistence type="predicted"/>
<dbReference type="InterPro" id="IPR001036">
    <property type="entry name" value="Acrflvin-R"/>
</dbReference>
<dbReference type="GO" id="GO:0005886">
    <property type="term" value="C:plasma membrane"/>
    <property type="evidence" value="ECO:0007669"/>
    <property type="project" value="TreeGrafter"/>
</dbReference>
<dbReference type="Proteomes" id="UP000461010">
    <property type="component" value="Unassembled WGS sequence"/>
</dbReference>
<feature type="transmembrane region" description="Helical" evidence="1">
    <location>
        <begin position="428"/>
        <end position="450"/>
    </location>
</feature>
<feature type="transmembrane region" description="Helical" evidence="1">
    <location>
        <begin position="356"/>
        <end position="376"/>
    </location>
</feature>
<reference evidence="4 5" key="1">
    <citation type="submission" date="2019-10" db="EMBL/GenBank/DDBJ databases">
        <title>Poseidonibacter ostreae sp. nov., isolated from the gut of the Ostrea denselamellosa.</title>
        <authorList>
            <person name="Choi A."/>
        </authorList>
    </citation>
    <scope>NUCLEOTIDE SEQUENCE [LARGE SCALE GENOMIC DNA]</scope>
    <source>
        <strain evidence="2 5">SJOD-M-33</strain>
        <strain evidence="3 4">SJOD-M-5</strain>
    </source>
</reference>
<feature type="transmembrane region" description="Helical" evidence="1">
    <location>
        <begin position="12"/>
        <end position="31"/>
    </location>
</feature>
<feature type="transmembrane region" description="Helical" evidence="1">
    <location>
        <begin position="891"/>
        <end position="911"/>
    </location>
</feature>
<keyword evidence="4" id="KW-1185">Reference proteome</keyword>